<evidence type="ECO:0000256" key="1">
    <source>
        <dbReference type="SAM" id="SignalP"/>
    </source>
</evidence>
<dbReference type="EMBL" id="CBGL010000038">
    <property type="protein sequence ID" value="CDD10524.1"/>
    <property type="molecule type" value="Genomic_DNA"/>
</dbReference>
<dbReference type="InterPro" id="IPR005546">
    <property type="entry name" value="Autotransporte_beta"/>
</dbReference>
<dbReference type="AlphaFoldDB" id="R6WUG6"/>
<name>R6WUG6_9FIRM</name>
<feature type="signal peptide" evidence="1">
    <location>
        <begin position="1"/>
        <end position="29"/>
    </location>
</feature>
<comment type="caution">
    <text evidence="3">The sequence shown here is derived from an EMBL/GenBank/DDBJ whole genome shotgun (WGS) entry which is preliminary data.</text>
</comment>
<dbReference type="NCBIfam" id="TIGR01414">
    <property type="entry name" value="autotrans_barl"/>
    <property type="match status" value="1"/>
</dbReference>
<dbReference type="Pfam" id="PF03797">
    <property type="entry name" value="Autotransporter"/>
    <property type="match status" value="1"/>
</dbReference>
<dbReference type="InterPro" id="IPR004899">
    <property type="entry name" value="Pertactin_central"/>
</dbReference>
<dbReference type="PROSITE" id="PS51208">
    <property type="entry name" value="AUTOTRANSPORTER"/>
    <property type="match status" value="1"/>
</dbReference>
<dbReference type="SMART" id="SM00869">
    <property type="entry name" value="Autotransporter"/>
    <property type="match status" value="1"/>
</dbReference>
<proteinExistence type="predicted"/>
<evidence type="ECO:0000259" key="2">
    <source>
        <dbReference type="PROSITE" id="PS51208"/>
    </source>
</evidence>
<dbReference type="PROSITE" id="PS51257">
    <property type="entry name" value="PROKAR_LIPOPROTEIN"/>
    <property type="match status" value="1"/>
</dbReference>
<dbReference type="Pfam" id="PF03212">
    <property type="entry name" value="Pertactin"/>
    <property type="match status" value="1"/>
</dbReference>
<dbReference type="InterPro" id="IPR006315">
    <property type="entry name" value="OM_autotransptr_brl_dom"/>
</dbReference>
<dbReference type="Proteomes" id="UP000014937">
    <property type="component" value="Unassembled WGS sequence"/>
</dbReference>
<dbReference type="InterPro" id="IPR012332">
    <property type="entry name" value="Autotransporter_pectin_lyase_C"/>
</dbReference>
<protein>
    <submittedName>
        <fullName evidence="3">Autotransporter</fullName>
    </submittedName>
</protein>
<evidence type="ECO:0000313" key="3">
    <source>
        <dbReference type="EMBL" id="CDD10524.1"/>
    </source>
</evidence>
<sequence length="849" mass="93436">MKSFKSHKKSLLAMIAMSITCACASSAYADNRPVHSATYDDKLVLDMSWQMGSNQFEGATTREFTFNKGLTVDEKADYLEAIVLDGHLVSDPQDITINVADNAEFNAIGGNGGINIHDFNTLRINAANADISLGTYSSTDIIYGDYKSKFIIDANNITFYAKDVTPDEYSVNMELNGGALNIKANNLTANTAFYNGIYAVDADAKITIKNNFVMDSSGQAILALAEDEKSDVQINAGKINLTNQTNAKGAEGLVAFNINDSLTKIPKINLTASDGIDLNGFNIGIDTNHGNATLSSSIINIETVADDEPAVVIASANNSNVNLQAIQKLTLKGDSVIDNDNSKVIIGNNSSTLQTELEGNIINKNNGYIAAFVNNAGSSFTGNTTDAHWQDVTTRDAGNKGIHLTLNDASVWNDFDYDSTIQVLDTSKAKVDMQDDKFKGLFIGTLKGDKSTFNMDIDASTNTNNSDRLYIAGTHTGNHYITLNNVNADGNTDGAAGTVLVSVKDEQGKFFANDKEGSLYWNKYTLDMQDSATDGYTKDWYLKKVEFIPSKPTTSVDAVDATQRLAFANWVEDDKFMQRMGDLRYETNNEEGVWMRVKSGKYSGDGFSDRHTMYQLGYDDVVKENEKLKRYQGVAFSYNDGKNSFNRGSGKLKAKSIGFYSTDLHKKGHYLDLGFKIYNADSDFTVFDTEGKKITGAFDNTGISLSAKYGRNKYIDEHWSIEPQAQLTLGYLGGARYTTSNGIHVSQSDPNSVLGRIGCNFMYDMDENNTVYLKANWLHQFAGNYGVTLTNGNDSLRIDNHDHDTWFEYGLGFACMTGKNNHLYADVERSTGGSLRKNWQWNAGMFWTF</sequence>
<dbReference type="SUPFAM" id="SSF51126">
    <property type="entry name" value="Pectin lyase-like"/>
    <property type="match status" value="1"/>
</dbReference>
<dbReference type="PRINTS" id="PR01484">
    <property type="entry name" value="PRTACTNFAMLY"/>
</dbReference>
<dbReference type="SUPFAM" id="SSF103515">
    <property type="entry name" value="Autotransporter"/>
    <property type="match status" value="1"/>
</dbReference>
<dbReference type="RefSeq" id="WP_021721073.1">
    <property type="nucleotide sequence ID" value="NZ_FR892822.1"/>
</dbReference>
<dbReference type="HOGENOM" id="CLU_002318_1_0_9"/>
<feature type="chain" id="PRO_5004423541" evidence="1">
    <location>
        <begin position="30"/>
        <end position="849"/>
    </location>
</feature>
<dbReference type="InterPro" id="IPR011050">
    <property type="entry name" value="Pectin_lyase_fold/virulence"/>
</dbReference>
<dbReference type="InterPro" id="IPR036709">
    <property type="entry name" value="Autotransporte_beta_dom_sf"/>
</dbReference>
<dbReference type="InterPro" id="IPR003991">
    <property type="entry name" value="Pertactin_virulence_factor"/>
</dbReference>
<gene>
    <name evidence="3" type="ORF">BN587_02044</name>
</gene>
<reference evidence="3" key="1">
    <citation type="submission" date="2012-11" db="EMBL/GenBank/DDBJ databases">
        <title>Dependencies among metagenomic species, viruses, plasmids and units of genetic variation.</title>
        <authorList>
            <person name="Nielsen H.B."/>
            <person name="Almeida M."/>
            <person name="Juncker A.S."/>
            <person name="Rasmussen S."/>
            <person name="Li J."/>
            <person name="Sunagawa S."/>
            <person name="Plichta D."/>
            <person name="Gautier L."/>
            <person name="Le Chatelier E."/>
            <person name="Peletier E."/>
            <person name="Bonde I."/>
            <person name="Nielsen T."/>
            <person name="Manichanh C."/>
            <person name="Arumugam M."/>
            <person name="Batto J."/>
            <person name="Santos M.B.Q.D."/>
            <person name="Blom N."/>
            <person name="Borruel N."/>
            <person name="Burgdorf K.S."/>
            <person name="Boumezbeur F."/>
            <person name="Casellas F."/>
            <person name="Dore J."/>
            <person name="Guarner F."/>
            <person name="Hansen T."/>
            <person name="Hildebrand F."/>
            <person name="Kaas R.S."/>
            <person name="Kennedy S."/>
            <person name="Kristiansen K."/>
            <person name="Kultima J.R."/>
            <person name="Leonard P."/>
            <person name="Levenez F."/>
            <person name="Lund O."/>
            <person name="Moumen B."/>
            <person name="Le Paslier D."/>
            <person name="Pons N."/>
            <person name="Pedersen O."/>
            <person name="Prifti E."/>
            <person name="Qin J."/>
            <person name="Raes J."/>
            <person name="Tap J."/>
            <person name="Tims S."/>
            <person name="Ussery D.W."/>
            <person name="Yamada T."/>
            <person name="MetaHit consortium"/>
            <person name="Renault P."/>
            <person name="Sicheritz-Ponten T."/>
            <person name="Bork P."/>
            <person name="Wang J."/>
            <person name="Brunak S."/>
            <person name="Ehrlich S.D."/>
        </authorList>
    </citation>
    <scope>NUCLEOTIDE SEQUENCE [LARGE SCALE GENOMIC DNA]</scope>
</reference>
<keyword evidence="1" id="KW-0732">Signal</keyword>
<accession>R6WUG6</accession>
<feature type="domain" description="Autotransporter" evidence="2">
    <location>
        <begin position="586"/>
        <end position="849"/>
    </location>
</feature>
<dbReference type="Gene3D" id="2.40.128.130">
    <property type="entry name" value="Autotransporter beta-domain"/>
    <property type="match status" value="1"/>
</dbReference>
<dbReference type="GO" id="GO:0019867">
    <property type="term" value="C:outer membrane"/>
    <property type="evidence" value="ECO:0007669"/>
    <property type="project" value="InterPro"/>
</dbReference>
<dbReference type="Gene3D" id="2.160.20.20">
    <property type="match status" value="1"/>
</dbReference>
<organism evidence="3">
    <name type="scientific">Phascolarctobacterium succinatutens CAG:287</name>
    <dbReference type="NCBI Taxonomy" id="1263101"/>
    <lineage>
        <taxon>Bacteria</taxon>
        <taxon>Bacillati</taxon>
        <taxon>Bacillota</taxon>
        <taxon>Negativicutes</taxon>
        <taxon>Acidaminococcales</taxon>
        <taxon>Acidaminococcaceae</taxon>
        <taxon>Phascolarctobacterium</taxon>
    </lineage>
</organism>